<feature type="compositionally biased region" description="Polar residues" evidence="1">
    <location>
        <begin position="71"/>
        <end position="85"/>
    </location>
</feature>
<evidence type="ECO:0000256" key="1">
    <source>
        <dbReference type="SAM" id="MobiDB-lite"/>
    </source>
</evidence>
<accession>A0A1X7VK48</accession>
<dbReference type="InParanoid" id="A0A1X7VK48"/>
<feature type="compositionally biased region" description="Acidic residues" evidence="1">
    <location>
        <begin position="1"/>
        <end position="16"/>
    </location>
</feature>
<sequence>MDSEDDDGSESQEQQEDDKSTTNNITGATKDDCAEESLLKADDSDDGTLLPCELCQELFPILSIEEHQEYCRTSSENQELSTSGEDSTSSPVDHSTSTSSPVDHSTSTSSPVDHSTSTSSPVDQSTSTDSPTDQSTSTDSPVDQSTSASSPVDHSTSTNSDISNCSLPVDSSSVAMDTGNRYNGMTYSWNVTPNTTQRNSVDSVCAQLGTLQLSYPQQRSSKDQILMSMGGYGQCQHCKVNLLTCSVKYHEKICPVALNANPGITIYWLLAPKDGWLPAMSVLSRNFSIKISPVSSKNMSSKTSCDCSTS</sequence>
<reference evidence="2" key="1">
    <citation type="submission" date="2017-05" db="UniProtKB">
        <authorList>
            <consortium name="EnsemblMetazoa"/>
        </authorList>
    </citation>
    <scope>IDENTIFICATION</scope>
</reference>
<evidence type="ECO:0000313" key="2">
    <source>
        <dbReference type="EnsemblMetazoa" id="Aqu2.1.39828_001"/>
    </source>
</evidence>
<organism evidence="2">
    <name type="scientific">Amphimedon queenslandica</name>
    <name type="common">Sponge</name>
    <dbReference type="NCBI Taxonomy" id="400682"/>
    <lineage>
        <taxon>Eukaryota</taxon>
        <taxon>Metazoa</taxon>
        <taxon>Porifera</taxon>
        <taxon>Demospongiae</taxon>
        <taxon>Heteroscleromorpha</taxon>
        <taxon>Haplosclerida</taxon>
        <taxon>Niphatidae</taxon>
        <taxon>Amphimedon</taxon>
    </lineage>
</organism>
<protein>
    <submittedName>
        <fullName evidence="2">Uncharacterized protein</fullName>
    </submittedName>
</protein>
<feature type="region of interest" description="Disordered" evidence="1">
    <location>
        <begin position="1"/>
        <end position="37"/>
    </location>
</feature>
<feature type="region of interest" description="Disordered" evidence="1">
    <location>
        <begin position="70"/>
        <end position="169"/>
    </location>
</feature>
<dbReference type="AlphaFoldDB" id="A0A1X7VK48"/>
<feature type="compositionally biased region" description="Low complexity" evidence="1">
    <location>
        <begin position="86"/>
        <end position="147"/>
    </location>
</feature>
<name>A0A1X7VK48_AMPQE</name>
<feature type="compositionally biased region" description="Polar residues" evidence="1">
    <location>
        <begin position="148"/>
        <end position="169"/>
    </location>
</feature>
<proteinExistence type="predicted"/>
<dbReference type="EnsemblMetazoa" id="Aqu2.1.39828_001">
    <property type="protein sequence ID" value="Aqu2.1.39828_001"/>
    <property type="gene ID" value="Aqu2.1.39828"/>
</dbReference>